<protein>
    <submittedName>
        <fullName evidence="1">Uncharacterized protein</fullName>
    </submittedName>
</protein>
<reference evidence="2" key="1">
    <citation type="journal article" date="2023" name="Front. Microbiol.">
        <title>Ralstonia chuxiongensis sp. nov., Ralstonia mojiangensis sp. nov., and Ralstonia soli sp. nov., isolated from tobacco fields, are three novel species in the family Burkholderiaceae.</title>
        <authorList>
            <person name="Lu C.H."/>
            <person name="Zhang Y.Y."/>
            <person name="Jiang N."/>
            <person name="Chen W."/>
            <person name="Shao X."/>
            <person name="Zhao Z.M."/>
            <person name="Lu W.L."/>
            <person name="Hu X."/>
            <person name="Xi Y.X."/>
            <person name="Zou S.Y."/>
            <person name="Wei Q.J."/>
            <person name="Lin Z.L."/>
            <person name="Gong L."/>
            <person name="Gai X.T."/>
            <person name="Zhang L.Q."/>
            <person name="Li J.Y."/>
            <person name="Jin Y."/>
            <person name="Xia Z.Y."/>
        </authorList>
    </citation>
    <scope>NUCLEOTIDE SEQUENCE [LARGE SCALE GENOMIC DNA]</scope>
    <source>
        <strain evidence="2">21YRMH01-3</strain>
    </source>
</reference>
<accession>A0AA42BIM8</accession>
<dbReference type="RefSeq" id="WP_253539818.1">
    <property type="nucleotide sequence ID" value="NZ_JAMYWC010000005.1"/>
</dbReference>
<dbReference type="Proteomes" id="UP001162793">
    <property type="component" value="Unassembled WGS sequence"/>
</dbReference>
<keyword evidence="2" id="KW-1185">Reference proteome</keyword>
<name>A0AA42BIM8_9RALS</name>
<evidence type="ECO:0000313" key="2">
    <source>
        <dbReference type="Proteomes" id="UP001162793"/>
    </source>
</evidence>
<evidence type="ECO:0000313" key="1">
    <source>
        <dbReference type="EMBL" id="MCP1174361.1"/>
    </source>
</evidence>
<dbReference type="EMBL" id="JAMYWC010000005">
    <property type="protein sequence ID" value="MCP1174361.1"/>
    <property type="molecule type" value="Genomic_DNA"/>
</dbReference>
<comment type="caution">
    <text evidence="1">The sequence shown here is derived from an EMBL/GenBank/DDBJ whole genome shotgun (WGS) entry which is preliminary data.</text>
</comment>
<sequence length="132" mass="14337">MTQTQSNTPRFSHGMTCCKAERVAVGLSCDRPDQMCCAWHRIAGAFKPRGLPVLSKFAEHLLDACAWPLADVFWPFNAAGESSALALACASRFRAISTEAERLAFRSTVVASTSPEFVAVFDVLCKAAPLRL</sequence>
<proteinExistence type="predicted"/>
<dbReference type="AlphaFoldDB" id="A0AA42BIM8"/>
<organism evidence="1 2">
    <name type="scientific">Ralstonia chuxiongensis</name>
    <dbReference type="NCBI Taxonomy" id="2957504"/>
    <lineage>
        <taxon>Bacteria</taxon>
        <taxon>Pseudomonadati</taxon>
        <taxon>Pseudomonadota</taxon>
        <taxon>Betaproteobacteria</taxon>
        <taxon>Burkholderiales</taxon>
        <taxon>Burkholderiaceae</taxon>
        <taxon>Ralstonia</taxon>
    </lineage>
</organism>
<gene>
    <name evidence="1" type="ORF">NKG59_18515</name>
</gene>